<dbReference type="GeneID" id="43641204"/>
<dbReference type="PROSITE" id="PS00455">
    <property type="entry name" value="AMP_BINDING"/>
    <property type="match status" value="1"/>
</dbReference>
<dbReference type="InterPro" id="IPR000873">
    <property type="entry name" value="AMP-dep_synth/lig_dom"/>
</dbReference>
<dbReference type="InterPro" id="IPR020845">
    <property type="entry name" value="AMP-binding_CS"/>
</dbReference>
<keyword evidence="5" id="KW-1185">Reference proteome</keyword>
<dbReference type="Gene3D" id="3.40.50.12780">
    <property type="entry name" value="N-terminal domain of ligase-like"/>
    <property type="match status" value="1"/>
</dbReference>
<protein>
    <submittedName>
        <fullName evidence="4">Acetyl-CoA synthetase-like protein</fullName>
    </submittedName>
</protein>
<organism evidence="4 5">
    <name type="scientific">Aspergillus pseudotamarii</name>
    <dbReference type="NCBI Taxonomy" id="132259"/>
    <lineage>
        <taxon>Eukaryota</taxon>
        <taxon>Fungi</taxon>
        <taxon>Dikarya</taxon>
        <taxon>Ascomycota</taxon>
        <taxon>Pezizomycotina</taxon>
        <taxon>Eurotiomycetes</taxon>
        <taxon>Eurotiomycetidae</taxon>
        <taxon>Eurotiales</taxon>
        <taxon>Aspergillaceae</taxon>
        <taxon>Aspergillus</taxon>
        <taxon>Aspergillus subgen. Circumdati</taxon>
    </lineage>
</organism>
<evidence type="ECO:0000259" key="3">
    <source>
        <dbReference type="Pfam" id="PF00501"/>
    </source>
</evidence>
<dbReference type="OrthoDB" id="429813at2759"/>
<accession>A0A5N6T0G6</accession>
<evidence type="ECO:0000313" key="5">
    <source>
        <dbReference type="Proteomes" id="UP000325672"/>
    </source>
</evidence>
<dbReference type="InterPro" id="IPR051414">
    <property type="entry name" value="Adenylate-forming_Reductase"/>
</dbReference>
<dbReference type="SUPFAM" id="SSF56801">
    <property type="entry name" value="Acetyl-CoA synthetase-like"/>
    <property type="match status" value="1"/>
</dbReference>
<feature type="domain" description="AMP-dependent synthetase/ligase" evidence="3">
    <location>
        <begin position="16"/>
        <end position="347"/>
    </location>
</feature>
<dbReference type="InterPro" id="IPR042099">
    <property type="entry name" value="ANL_N_sf"/>
</dbReference>
<dbReference type="PANTHER" id="PTHR43439:SF2">
    <property type="entry name" value="ENZYME, PUTATIVE (JCVI)-RELATED"/>
    <property type="match status" value="1"/>
</dbReference>
<name>A0A5N6T0G6_ASPPS</name>
<evidence type="ECO:0000256" key="2">
    <source>
        <dbReference type="ARBA" id="ARBA00022553"/>
    </source>
</evidence>
<gene>
    <name evidence="4" type="ORF">BDV38DRAFT_269608</name>
</gene>
<evidence type="ECO:0000256" key="1">
    <source>
        <dbReference type="ARBA" id="ARBA00022450"/>
    </source>
</evidence>
<dbReference type="PANTHER" id="PTHR43439">
    <property type="entry name" value="PHENYLACETATE-COENZYME A LIGASE"/>
    <property type="match status" value="1"/>
</dbReference>
<proteinExistence type="predicted"/>
<dbReference type="Proteomes" id="UP000325672">
    <property type="component" value="Unassembled WGS sequence"/>
</dbReference>
<keyword evidence="1" id="KW-0596">Phosphopantetheine</keyword>
<dbReference type="AlphaFoldDB" id="A0A5N6T0G6"/>
<dbReference type="RefSeq" id="XP_031915900.1">
    <property type="nucleotide sequence ID" value="XM_032056994.1"/>
</dbReference>
<dbReference type="Pfam" id="PF00501">
    <property type="entry name" value="AMP-binding"/>
    <property type="match status" value="1"/>
</dbReference>
<evidence type="ECO:0000313" key="4">
    <source>
        <dbReference type="EMBL" id="KAE8139837.1"/>
    </source>
</evidence>
<sequence>MTAWKFQPRLLTHALDQEAVNNPDRLFCIHSSSLRCADHGWRRVTVGALASAVDNFAWWLEKTIASRSTPERLVYIGPNDIRYTICMLACMKLGHCTVLLPPVTSKTVADCLIRSGKLSKVLYAHECSEKARMIRSCNQEVQLWEVADLWRLFDGPRVPFPCNSEYTLAGEQEPVAVLYSSGTTGLPKEIILPHGYFTALDYFQHIPVPPGRVSTAPWLSDPKDPHLIKTNLFHATGIITWAAALLHGIHFVISPDVALTAPLLEQVLAETGAKSALFTPDTLVNLGTSEEVLNVLAGLRCISFVGMPLPRAVGHEISQVTRLQSAIGLTEAGYFHTLRPQQRNDWEYFEWNPHYPINMQDEGNGYCQLVFRRSVEPYLHAVFVVLAGRSEFHTGDLYIQHPQNPMLWKNAGRKDNMCKLQNRICLYPNPIEEIFEAHSFIARAVVSADHRFRAVLIIEPDWKQKGCPHSPEGLVSSIWPLVEKTNHDLPVEANISKDRILVASIDSPFPTTAKGTVQRRALLEGYQEEISAISTL</sequence>
<reference evidence="4 5" key="1">
    <citation type="submission" date="2019-04" db="EMBL/GenBank/DDBJ databases">
        <title>Friends and foes A comparative genomics study of 23 Aspergillus species from section Flavi.</title>
        <authorList>
            <consortium name="DOE Joint Genome Institute"/>
            <person name="Kjaerbolling I."/>
            <person name="Vesth T."/>
            <person name="Frisvad J.C."/>
            <person name="Nybo J.L."/>
            <person name="Theobald S."/>
            <person name="Kildgaard S."/>
            <person name="Isbrandt T."/>
            <person name="Kuo A."/>
            <person name="Sato A."/>
            <person name="Lyhne E.K."/>
            <person name="Kogle M.E."/>
            <person name="Wiebenga A."/>
            <person name="Kun R.S."/>
            <person name="Lubbers R.J."/>
            <person name="Makela M.R."/>
            <person name="Barry K."/>
            <person name="Chovatia M."/>
            <person name="Clum A."/>
            <person name="Daum C."/>
            <person name="Haridas S."/>
            <person name="He G."/>
            <person name="LaButti K."/>
            <person name="Lipzen A."/>
            <person name="Mondo S."/>
            <person name="Riley R."/>
            <person name="Salamov A."/>
            <person name="Simmons B.A."/>
            <person name="Magnuson J.K."/>
            <person name="Henrissat B."/>
            <person name="Mortensen U.H."/>
            <person name="Larsen T.O."/>
            <person name="Devries R.P."/>
            <person name="Grigoriev I.V."/>
            <person name="Machida M."/>
            <person name="Baker S.E."/>
            <person name="Andersen M.R."/>
        </authorList>
    </citation>
    <scope>NUCLEOTIDE SEQUENCE [LARGE SCALE GENOMIC DNA]</scope>
    <source>
        <strain evidence="4 5">CBS 117625</strain>
    </source>
</reference>
<keyword evidence="2" id="KW-0597">Phosphoprotein</keyword>
<dbReference type="EMBL" id="ML743564">
    <property type="protein sequence ID" value="KAE8139837.1"/>
    <property type="molecule type" value="Genomic_DNA"/>
</dbReference>
<dbReference type="Pfam" id="PF23562">
    <property type="entry name" value="AMP-binding_C_3"/>
    <property type="match status" value="1"/>
</dbReference>